<dbReference type="InterPro" id="IPR057670">
    <property type="entry name" value="SH3_retrovirus"/>
</dbReference>
<feature type="compositionally biased region" description="Pro residues" evidence="1">
    <location>
        <begin position="347"/>
        <end position="356"/>
    </location>
</feature>
<dbReference type="Pfam" id="PF22936">
    <property type="entry name" value="Pol_BBD"/>
    <property type="match status" value="1"/>
</dbReference>
<comment type="caution">
    <text evidence="4">The sequence shown here is derived from an EMBL/GenBank/DDBJ whole genome shotgun (WGS) entry which is preliminary data.</text>
</comment>
<dbReference type="Pfam" id="PF25597">
    <property type="entry name" value="SH3_retrovirus"/>
    <property type="match status" value="1"/>
</dbReference>
<evidence type="ECO:0000256" key="1">
    <source>
        <dbReference type="SAM" id="MobiDB-lite"/>
    </source>
</evidence>
<reference evidence="4 5" key="1">
    <citation type="journal article" date="2018" name="PLoS Genet.">
        <title>Population sequencing reveals clonal diversity and ancestral inbreeding in the grapevine cultivar Chardonnay.</title>
        <authorList>
            <person name="Roach M.J."/>
            <person name="Johnson D.L."/>
            <person name="Bohlmann J."/>
            <person name="van Vuuren H.J."/>
            <person name="Jones S.J."/>
            <person name="Pretorius I.S."/>
            <person name="Schmidt S.A."/>
            <person name="Borneman A.R."/>
        </authorList>
    </citation>
    <scope>NUCLEOTIDE SEQUENCE [LARGE SCALE GENOMIC DNA]</scope>
    <source>
        <strain evidence="5">cv. Chardonnay</strain>
        <tissue evidence="4">Leaf</tissue>
    </source>
</reference>
<evidence type="ECO:0008006" key="6">
    <source>
        <dbReference type="Google" id="ProtNLM"/>
    </source>
</evidence>
<dbReference type="AlphaFoldDB" id="A0A438DIJ4"/>
<feature type="domain" description="Retroviral polymerase SH3-like" evidence="3">
    <location>
        <begin position="248"/>
        <end position="301"/>
    </location>
</feature>
<feature type="domain" description="Retrovirus-related Pol polyprotein from transposon TNT 1-94-like beta-barrel" evidence="2">
    <location>
        <begin position="136"/>
        <end position="179"/>
    </location>
</feature>
<feature type="region of interest" description="Disordered" evidence="1">
    <location>
        <begin position="342"/>
        <end position="374"/>
    </location>
</feature>
<protein>
    <recommendedName>
        <fullName evidence="6">GAG-pre-integrase domain-containing protein</fullName>
    </recommendedName>
</protein>
<dbReference type="EMBL" id="QGNW01001610">
    <property type="protein sequence ID" value="RVW35281.1"/>
    <property type="molecule type" value="Genomic_DNA"/>
</dbReference>
<proteinExistence type="predicted"/>
<gene>
    <name evidence="4" type="ORF">CK203_085829</name>
</gene>
<evidence type="ECO:0000259" key="2">
    <source>
        <dbReference type="Pfam" id="PF22936"/>
    </source>
</evidence>
<evidence type="ECO:0000313" key="5">
    <source>
        <dbReference type="Proteomes" id="UP000288805"/>
    </source>
</evidence>
<dbReference type="Proteomes" id="UP000288805">
    <property type="component" value="Unassembled WGS sequence"/>
</dbReference>
<dbReference type="InterPro" id="IPR054722">
    <property type="entry name" value="PolX-like_BBD"/>
</dbReference>
<sequence>MVLTLISLRPNLECVRDQILASPLTLRLTLEEDVVAIGVEDNVLSAPIVISLVTLEIVAISYMDGLLALPTLLSHLIFCYLDLTHCKLHILKYTLTGNDYNVYLRYQAATSASIASIAQTDNVSVCFTQSPSLGPWILDSGASDHISGNKHLFSFITTTSALPTVTLANSSQTMAKGIGLTHPLPSLPPHSVLFALSDQSTGKTISIGREFQGLYHLTSPSSHVACISTDAPFLIHSRLGHPSLFKFQKMDKLSAKATKCIFFRYFQLHKDYRCYSLDTHRYFLSADVTFFEDSPFFSSSESLPISEVLPLPYISPTSDALSRPLQVYHRRHRAVASPLSLAEVPDDSPPVPPISPTPALSSTDHLPITLRKGN</sequence>
<evidence type="ECO:0000259" key="3">
    <source>
        <dbReference type="Pfam" id="PF25597"/>
    </source>
</evidence>
<organism evidence="4 5">
    <name type="scientific">Vitis vinifera</name>
    <name type="common">Grape</name>
    <dbReference type="NCBI Taxonomy" id="29760"/>
    <lineage>
        <taxon>Eukaryota</taxon>
        <taxon>Viridiplantae</taxon>
        <taxon>Streptophyta</taxon>
        <taxon>Embryophyta</taxon>
        <taxon>Tracheophyta</taxon>
        <taxon>Spermatophyta</taxon>
        <taxon>Magnoliopsida</taxon>
        <taxon>eudicotyledons</taxon>
        <taxon>Gunneridae</taxon>
        <taxon>Pentapetalae</taxon>
        <taxon>rosids</taxon>
        <taxon>Vitales</taxon>
        <taxon>Vitaceae</taxon>
        <taxon>Viteae</taxon>
        <taxon>Vitis</taxon>
    </lineage>
</organism>
<name>A0A438DIJ4_VITVI</name>
<evidence type="ECO:0000313" key="4">
    <source>
        <dbReference type="EMBL" id="RVW35281.1"/>
    </source>
</evidence>
<accession>A0A438DIJ4</accession>